<dbReference type="EMBL" id="FNQS01000001">
    <property type="protein sequence ID" value="SDZ74449.1"/>
    <property type="molecule type" value="Genomic_DNA"/>
</dbReference>
<comment type="similarity">
    <text evidence="3 7">Belongs to the flagella basal body rod proteins family.</text>
</comment>
<dbReference type="PANTHER" id="PTHR30033">
    <property type="entry name" value="FLAGELLAR HOOK-ASSOCIATED PROTEIN 1"/>
    <property type="match status" value="1"/>
</dbReference>
<dbReference type="PANTHER" id="PTHR30033:SF1">
    <property type="entry name" value="FLAGELLAR HOOK-ASSOCIATED PROTEIN 1"/>
    <property type="match status" value="1"/>
</dbReference>
<evidence type="ECO:0000256" key="5">
    <source>
        <dbReference type="ARBA" id="ARBA00022525"/>
    </source>
</evidence>
<feature type="domain" description="Flagellar basal body rod protein N-terminal" evidence="8">
    <location>
        <begin position="6"/>
        <end position="35"/>
    </location>
</feature>
<dbReference type="GO" id="GO:0005198">
    <property type="term" value="F:structural molecule activity"/>
    <property type="evidence" value="ECO:0007669"/>
    <property type="project" value="UniProtKB-UniRule"/>
</dbReference>
<dbReference type="Pfam" id="PF00460">
    <property type="entry name" value="Flg_bb_rod"/>
    <property type="match status" value="1"/>
</dbReference>
<keyword evidence="6 7" id="KW-0975">Bacterial flagellum</keyword>
<dbReference type="InterPro" id="IPR053927">
    <property type="entry name" value="FlgK_helical"/>
</dbReference>
<feature type="domain" description="Flagellar hook-associated protein FlgK helical" evidence="11">
    <location>
        <begin position="94"/>
        <end position="326"/>
    </location>
</feature>
<evidence type="ECO:0000256" key="3">
    <source>
        <dbReference type="ARBA" id="ARBA00009677"/>
    </source>
</evidence>
<dbReference type="STRING" id="71657.SAMN02982996_00026"/>
<dbReference type="InterPro" id="IPR010930">
    <property type="entry name" value="Flg_bb/hook_C_dom"/>
</dbReference>
<dbReference type="Proteomes" id="UP000187280">
    <property type="component" value="Unassembled WGS sequence"/>
</dbReference>
<evidence type="ECO:0000313" key="12">
    <source>
        <dbReference type="EMBL" id="SDZ74449.1"/>
    </source>
</evidence>
<dbReference type="Pfam" id="PF22638">
    <property type="entry name" value="FlgK_D1"/>
    <property type="match status" value="1"/>
</dbReference>
<evidence type="ECO:0000259" key="9">
    <source>
        <dbReference type="Pfam" id="PF06429"/>
    </source>
</evidence>
<dbReference type="InterPro" id="IPR049119">
    <property type="entry name" value="FlgK_D2-like"/>
</dbReference>
<proteinExistence type="inferred from homology"/>
<evidence type="ECO:0000259" key="10">
    <source>
        <dbReference type="Pfam" id="PF21158"/>
    </source>
</evidence>
<sequence length="551" mass="57649">MASSLINIASSGLKAANVAISTTSNNISNVYTDGYSKQSVSLAQNAGTQKPYGTVGNGVNVVSVDRAYDSLVTSQLRAASSNYAGTTAYSEQVSQIDNLLSDSDNSLSTLMSSFFSSLQSLSTNASDSSARQTVISSAQSMLNQFSSTDKYLQDMDSSINSELKTSVAQINTYSKQIADLNEKIVQLGSGSSSANSLLDQRDQLITEMSKVVGVTTTTQDSMVSVSLSNGMTLVQGDKSYDLVTVTSPDDPSRVEVAYDNGISDPIQLSADSLESGSINGLLTFRTETLDSARNQLGLMALTLANSFNTQHKEGVDLNGDVGTDFFSFAQPGVVSNTNNSGSASLTATFADSTAVKASDYTLKYANGAWAVTRNSDGASVDYTSGTDDSGNPMLSFDGVQVAVSGTANAGDKFTLNTVSEVISNMSVAITDPAKIAAALNDDSSGESDNRNAAALLALQSSNQVNGNATFSEAYASLVSEIGVKTQSAETTATTQSSIVEQLTEKQQSISGVNMDEEYIDLQRYQEYYTANAKILSTAGSIFDSLLAAISG</sequence>
<dbReference type="InterPro" id="IPR002371">
    <property type="entry name" value="FlgK"/>
</dbReference>
<keyword evidence="12" id="KW-0969">Cilium</keyword>
<keyword evidence="12" id="KW-0966">Cell projection</keyword>
<accession>A0A1H3VI57</accession>
<dbReference type="eggNOG" id="COG1256">
    <property type="taxonomic scope" value="Bacteria"/>
</dbReference>
<feature type="domain" description="Flagellar hook-associated protein 1 D2-like" evidence="10">
    <location>
        <begin position="334"/>
        <end position="416"/>
    </location>
</feature>
<dbReference type="PRINTS" id="PR01005">
    <property type="entry name" value="FLGHOOKAP1"/>
</dbReference>
<evidence type="ECO:0000256" key="7">
    <source>
        <dbReference type="RuleBase" id="RU362065"/>
    </source>
</evidence>
<organism evidence="12 13">
    <name type="scientific">Lonsdalea quercina</name>
    <dbReference type="NCBI Taxonomy" id="71657"/>
    <lineage>
        <taxon>Bacteria</taxon>
        <taxon>Pseudomonadati</taxon>
        <taxon>Pseudomonadota</taxon>
        <taxon>Gammaproteobacteria</taxon>
        <taxon>Enterobacterales</taxon>
        <taxon>Pectobacteriaceae</taxon>
        <taxon>Lonsdalea</taxon>
    </lineage>
</organism>
<dbReference type="NCBIfam" id="TIGR02492">
    <property type="entry name" value="flgK_ends"/>
    <property type="match status" value="1"/>
</dbReference>
<dbReference type="RefSeq" id="WP_026743010.1">
    <property type="nucleotide sequence ID" value="NZ_FNQS01000001.1"/>
</dbReference>
<dbReference type="GO" id="GO:0044780">
    <property type="term" value="P:bacterial-type flagellum assembly"/>
    <property type="evidence" value="ECO:0007669"/>
    <property type="project" value="InterPro"/>
</dbReference>
<reference evidence="12 13" key="1">
    <citation type="submission" date="2016-10" db="EMBL/GenBank/DDBJ databases">
        <authorList>
            <person name="de Groot N.N."/>
        </authorList>
    </citation>
    <scope>NUCLEOTIDE SEQUENCE [LARGE SCALE GENOMIC DNA]</scope>
    <source>
        <strain evidence="12 13">ATCC 29281</strain>
    </source>
</reference>
<dbReference type="Pfam" id="PF21158">
    <property type="entry name" value="flgK_1st_1"/>
    <property type="match status" value="1"/>
</dbReference>
<evidence type="ECO:0000313" key="13">
    <source>
        <dbReference type="Proteomes" id="UP000187280"/>
    </source>
</evidence>
<evidence type="ECO:0000256" key="1">
    <source>
        <dbReference type="ARBA" id="ARBA00004365"/>
    </source>
</evidence>
<keyword evidence="13" id="KW-1185">Reference proteome</keyword>
<evidence type="ECO:0000259" key="11">
    <source>
        <dbReference type="Pfam" id="PF22638"/>
    </source>
</evidence>
<comment type="subcellular location">
    <subcellularLocation>
        <location evidence="1 7">Bacterial flagellum</location>
    </subcellularLocation>
    <subcellularLocation>
        <location evidence="2 7">Secreted</location>
    </subcellularLocation>
</comment>
<dbReference type="SUPFAM" id="SSF64518">
    <property type="entry name" value="Phase 1 flagellin"/>
    <property type="match status" value="1"/>
</dbReference>
<dbReference type="AlphaFoldDB" id="A0A1H3VI57"/>
<evidence type="ECO:0000256" key="2">
    <source>
        <dbReference type="ARBA" id="ARBA00004613"/>
    </source>
</evidence>
<evidence type="ECO:0000259" key="8">
    <source>
        <dbReference type="Pfam" id="PF00460"/>
    </source>
</evidence>
<feature type="domain" description="Flagellar basal-body/hook protein C-terminal" evidence="9">
    <location>
        <begin position="509"/>
        <end position="546"/>
    </location>
</feature>
<evidence type="ECO:0000256" key="6">
    <source>
        <dbReference type="ARBA" id="ARBA00023143"/>
    </source>
</evidence>
<protein>
    <recommendedName>
        <fullName evidence="4 7">Flagellar hook-associated protein 1</fullName>
        <shortName evidence="7">HAP1</shortName>
    </recommendedName>
</protein>
<dbReference type="GeneID" id="97762977"/>
<keyword evidence="5 7" id="KW-0964">Secreted</keyword>
<dbReference type="InterPro" id="IPR001444">
    <property type="entry name" value="Flag_bb_rod_N"/>
</dbReference>
<dbReference type="Pfam" id="PF06429">
    <property type="entry name" value="Flg_bbr_C"/>
    <property type="match status" value="1"/>
</dbReference>
<dbReference type="GO" id="GO:0005576">
    <property type="term" value="C:extracellular region"/>
    <property type="evidence" value="ECO:0007669"/>
    <property type="project" value="UniProtKB-SubCell"/>
</dbReference>
<dbReference type="GO" id="GO:0009424">
    <property type="term" value="C:bacterial-type flagellum hook"/>
    <property type="evidence" value="ECO:0007669"/>
    <property type="project" value="UniProtKB-UniRule"/>
</dbReference>
<evidence type="ECO:0000256" key="4">
    <source>
        <dbReference type="ARBA" id="ARBA00016244"/>
    </source>
</evidence>
<keyword evidence="12" id="KW-0282">Flagellum</keyword>
<name>A0A1H3VI57_9GAMM</name>
<gene>
    <name evidence="7" type="primary">flgK</name>
    <name evidence="12" type="ORF">SAMN02982996_00026</name>
</gene>